<gene>
    <name evidence="2" type="ORF">DL764_002211</name>
</gene>
<organism evidence="2 3">
    <name type="scientific">Monosporascus ibericus</name>
    <dbReference type="NCBI Taxonomy" id="155417"/>
    <lineage>
        <taxon>Eukaryota</taxon>
        <taxon>Fungi</taxon>
        <taxon>Dikarya</taxon>
        <taxon>Ascomycota</taxon>
        <taxon>Pezizomycotina</taxon>
        <taxon>Sordariomycetes</taxon>
        <taxon>Xylariomycetidae</taxon>
        <taxon>Xylariales</taxon>
        <taxon>Xylariales incertae sedis</taxon>
        <taxon>Monosporascus</taxon>
    </lineage>
</organism>
<dbReference type="PANTHER" id="PTHR24184">
    <property type="entry name" value="SI:CH211-189E2.2"/>
    <property type="match status" value="1"/>
</dbReference>
<evidence type="ECO:0000313" key="2">
    <source>
        <dbReference type="EMBL" id="RYP07940.1"/>
    </source>
</evidence>
<dbReference type="STRING" id="155417.A0A4Q4TQR3"/>
<dbReference type="PROSITE" id="PS50088">
    <property type="entry name" value="ANK_REPEAT"/>
    <property type="match status" value="1"/>
</dbReference>
<dbReference type="SUPFAM" id="SSF48403">
    <property type="entry name" value="Ankyrin repeat"/>
    <property type="match status" value="1"/>
</dbReference>
<dbReference type="Pfam" id="PF12796">
    <property type="entry name" value="Ank_2"/>
    <property type="match status" value="2"/>
</dbReference>
<dbReference type="Proteomes" id="UP000293360">
    <property type="component" value="Unassembled WGS sequence"/>
</dbReference>
<keyword evidence="1" id="KW-0040">ANK repeat</keyword>
<evidence type="ECO:0000313" key="3">
    <source>
        <dbReference type="Proteomes" id="UP000293360"/>
    </source>
</evidence>
<sequence length="244" mass="26271">MTSPSPRTGIGPDQRLRRAVHRGDASLVQRILRTYPDLLHNPDLSSAGLSNSNLHLAASLGHLEVCRVLLALGHEHGTPALNEKHQTALMLAAAAGHTEVVHLLCEHDPPCILRRDMRRRDAVMEASLGGHDTVLQILLTYVPGGAQAAVRNADLEGNTALHFASSKGHLPVLRTLLAAGADPQQRNVWSWAAVSYSATVQTEVYLKTLIAGDAEKRKRPKNDAEEGRKAGLVRIVESEVSSAG</sequence>
<feature type="repeat" description="ANK" evidence="1">
    <location>
        <begin position="156"/>
        <end position="188"/>
    </location>
</feature>
<dbReference type="OrthoDB" id="823504at2759"/>
<protein>
    <submittedName>
        <fullName evidence="2">Uncharacterized protein</fullName>
    </submittedName>
</protein>
<dbReference type="Gene3D" id="1.25.40.20">
    <property type="entry name" value="Ankyrin repeat-containing domain"/>
    <property type="match status" value="1"/>
</dbReference>
<comment type="caution">
    <text evidence="2">The sequence shown here is derived from an EMBL/GenBank/DDBJ whole genome shotgun (WGS) entry which is preliminary data.</text>
</comment>
<accession>A0A4Q4TQR3</accession>
<name>A0A4Q4TQR3_9PEZI</name>
<proteinExistence type="predicted"/>
<dbReference type="PROSITE" id="PS50297">
    <property type="entry name" value="ANK_REP_REGION"/>
    <property type="match status" value="1"/>
</dbReference>
<dbReference type="PANTHER" id="PTHR24184:SF11">
    <property type="entry name" value="ANKYRIN REPEAT AND SOCS BOX CONTAINING 3"/>
    <property type="match status" value="1"/>
</dbReference>
<dbReference type="SMART" id="SM00248">
    <property type="entry name" value="ANK"/>
    <property type="match status" value="4"/>
</dbReference>
<dbReference type="AlphaFoldDB" id="A0A4Q4TQR3"/>
<reference evidence="2 3" key="1">
    <citation type="submission" date="2018-06" db="EMBL/GenBank/DDBJ databases">
        <title>Complete Genomes of Monosporascus.</title>
        <authorList>
            <person name="Robinson A.J."/>
            <person name="Natvig D.O."/>
        </authorList>
    </citation>
    <scope>NUCLEOTIDE SEQUENCE [LARGE SCALE GENOMIC DNA]</scope>
    <source>
        <strain evidence="2 3">CBS 110550</strain>
    </source>
</reference>
<dbReference type="InterPro" id="IPR036770">
    <property type="entry name" value="Ankyrin_rpt-contain_sf"/>
</dbReference>
<keyword evidence="3" id="KW-1185">Reference proteome</keyword>
<dbReference type="InterPro" id="IPR002110">
    <property type="entry name" value="Ankyrin_rpt"/>
</dbReference>
<dbReference type="EMBL" id="QJNU01000078">
    <property type="protein sequence ID" value="RYP07940.1"/>
    <property type="molecule type" value="Genomic_DNA"/>
</dbReference>
<evidence type="ECO:0000256" key="1">
    <source>
        <dbReference type="PROSITE-ProRule" id="PRU00023"/>
    </source>
</evidence>